<reference evidence="2 3" key="1">
    <citation type="journal article" date="2016" name="Nat. Commun.">
        <title>Ectomycorrhizal ecology is imprinted in the genome of the dominant symbiotic fungus Cenococcum geophilum.</title>
        <authorList>
            <consortium name="DOE Joint Genome Institute"/>
            <person name="Peter M."/>
            <person name="Kohler A."/>
            <person name="Ohm R.A."/>
            <person name="Kuo A."/>
            <person name="Krutzmann J."/>
            <person name="Morin E."/>
            <person name="Arend M."/>
            <person name="Barry K.W."/>
            <person name="Binder M."/>
            <person name="Choi C."/>
            <person name="Clum A."/>
            <person name="Copeland A."/>
            <person name="Grisel N."/>
            <person name="Haridas S."/>
            <person name="Kipfer T."/>
            <person name="LaButti K."/>
            <person name="Lindquist E."/>
            <person name="Lipzen A."/>
            <person name="Maire R."/>
            <person name="Meier B."/>
            <person name="Mihaltcheva S."/>
            <person name="Molinier V."/>
            <person name="Murat C."/>
            <person name="Poggeler S."/>
            <person name="Quandt C.A."/>
            <person name="Sperisen C."/>
            <person name="Tritt A."/>
            <person name="Tisserant E."/>
            <person name="Crous P.W."/>
            <person name="Henrissat B."/>
            <person name="Nehls U."/>
            <person name="Egli S."/>
            <person name="Spatafora J.W."/>
            <person name="Grigoriev I.V."/>
            <person name="Martin F.M."/>
        </authorList>
    </citation>
    <scope>NUCLEOTIDE SEQUENCE [LARGE SCALE GENOMIC DNA]</scope>
    <source>
        <strain evidence="2 3">CBS 459.81</strain>
    </source>
</reference>
<keyword evidence="1" id="KW-1133">Transmembrane helix</keyword>
<organism evidence="2 3">
    <name type="scientific">Lepidopterella palustris CBS 459.81</name>
    <dbReference type="NCBI Taxonomy" id="1314670"/>
    <lineage>
        <taxon>Eukaryota</taxon>
        <taxon>Fungi</taxon>
        <taxon>Dikarya</taxon>
        <taxon>Ascomycota</taxon>
        <taxon>Pezizomycotina</taxon>
        <taxon>Dothideomycetes</taxon>
        <taxon>Pleosporomycetidae</taxon>
        <taxon>Mytilinidiales</taxon>
        <taxon>Argynnaceae</taxon>
        <taxon>Lepidopterella</taxon>
    </lineage>
</organism>
<keyword evidence="1" id="KW-0812">Transmembrane</keyword>
<dbReference type="OrthoDB" id="2019130at2759"/>
<protein>
    <submittedName>
        <fullName evidence="2">Uncharacterized protein</fullName>
    </submittedName>
</protein>
<evidence type="ECO:0000313" key="2">
    <source>
        <dbReference type="EMBL" id="OCK73517.1"/>
    </source>
</evidence>
<feature type="transmembrane region" description="Helical" evidence="1">
    <location>
        <begin position="80"/>
        <end position="101"/>
    </location>
</feature>
<gene>
    <name evidence="2" type="ORF">K432DRAFT_387356</name>
</gene>
<keyword evidence="3" id="KW-1185">Reference proteome</keyword>
<dbReference type="EMBL" id="KV745744">
    <property type="protein sequence ID" value="OCK73517.1"/>
    <property type="molecule type" value="Genomic_DNA"/>
</dbReference>
<accession>A0A8E2J8T9</accession>
<evidence type="ECO:0000313" key="3">
    <source>
        <dbReference type="Proteomes" id="UP000250266"/>
    </source>
</evidence>
<proteinExistence type="predicted"/>
<sequence length="115" mass="13023">MATTKAQLNHLKESVGTQIIDLKTEMGNLRADINTLNTKFDTKFDALNAKFDTKFDILNTKFDTKFEFKFAELYRQQNQLVWRVVFALFTSAGLAVGATILQNSLSPQKTGVEEK</sequence>
<evidence type="ECO:0000256" key="1">
    <source>
        <dbReference type="SAM" id="Phobius"/>
    </source>
</evidence>
<keyword evidence="1" id="KW-0472">Membrane</keyword>
<dbReference type="AlphaFoldDB" id="A0A8E2J8T9"/>
<dbReference type="Proteomes" id="UP000250266">
    <property type="component" value="Unassembled WGS sequence"/>
</dbReference>
<name>A0A8E2J8T9_9PEZI</name>